<dbReference type="Gene3D" id="2.60.120.200">
    <property type="match status" value="1"/>
</dbReference>
<evidence type="ECO:0008006" key="6">
    <source>
        <dbReference type="Google" id="ProtNLM"/>
    </source>
</evidence>
<dbReference type="Proteomes" id="UP000028725">
    <property type="component" value="Unassembled WGS sequence"/>
</dbReference>
<reference evidence="4 5" key="1">
    <citation type="submission" date="2014-04" db="EMBL/GenBank/DDBJ databases">
        <title>Genome assembly of Hyalangium minutum DSM 14724.</title>
        <authorList>
            <person name="Sharma G."/>
            <person name="Subramanian S."/>
        </authorList>
    </citation>
    <scope>NUCLEOTIDE SEQUENCE [LARGE SCALE GENOMIC DNA]</scope>
    <source>
        <strain evidence="4 5">DSM 14724</strain>
    </source>
</reference>
<feature type="compositionally biased region" description="Polar residues" evidence="1">
    <location>
        <begin position="261"/>
        <end position="273"/>
    </location>
</feature>
<feature type="compositionally biased region" description="Low complexity" evidence="1">
    <location>
        <begin position="250"/>
        <end position="260"/>
    </location>
</feature>
<feature type="signal peptide" evidence="3">
    <location>
        <begin position="1"/>
        <end position="19"/>
    </location>
</feature>
<keyword evidence="5" id="KW-1185">Reference proteome</keyword>
<evidence type="ECO:0000313" key="5">
    <source>
        <dbReference type="Proteomes" id="UP000028725"/>
    </source>
</evidence>
<comment type="caution">
    <text evidence="4">The sequence shown here is derived from an EMBL/GenBank/DDBJ whole genome shotgun (WGS) entry which is preliminary data.</text>
</comment>
<dbReference type="OrthoDB" id="5490819at2"/>
<keyword evidence="3" id="KW-0732">Signal</keyword>
<protein>
    <recommendedName>
        <fullName evidence="6">Carbohydrate-binding protein</fullName>
    </recommendedName>
</protein>
<feature type="transmembrane region" description="Helical" evidence="2">
    <location>
        <begin position="298"/>
        <end position="317"/>
    </location>
</feature>
<dbReference type="InterPro" id="IPR013320">
    <property type="entry name" value="ConA-like_dom_sf"/>
</dbReference>
<dbReference type="InterPro" id="IPR017756">
    <property type="entry name" value="TM_Gly-Cys-Arg_CS"/>
</dbReference>
<dbReference type="RefSeq" id="WP_044183111.1">
    <property type="nucleotide sequence ID" value="NZ_JMCB01000002.1"/>
</dbReference>
<sequence>MKRFLKLAPVLLLPAIASASTLWKGDFETGDLSQWTRAQSVADDRLQIVSDVTREGSKALKVTVRQGDNPIAASGNRNEVLYLTEEAQGSEYYYKWSTLFPANYPIANTWQLFAQWHQEGCCGSPPLEFYVVGEEMFLRAGGSEGKIIWSGPLVRGQWNDFVLHVKWSSNPSTGFVELYKDGKLAAPKTYAATQFSGDRNYLKLGLYRDNSISQVGVVYHDGFAMGTTLEDVMPPAPVAETTPAPPPVGLPTTPVQQTPPSVNSPTPSQQPGSPVSLPRDPNGSAGDLQAGQGCGASASGGMPVMAAAVALALVLLMRRKPALAKARAPKR</sequence>
<dbReference type="SUPFAM" id="SSF49899">
    <property type="entry name" value="Concanavalin A-like lectins/glucanases"/>
    <property type="match status" value="1"/>
</dbReference>
<feature type="chain" id="PRO_5001800108" description="Carbohydrate-binding protein" evidence="3">
    <location>
        <begin position="20"/>
        <end position="331"/>
    </location>
</feature>
<dbReference type="EMBL" id="JMCB01000002">
    <property type="protein sequence ID" value="KFE71304.1"/>
    <property type="molecule type" value="Genomic_DNA"/>
</dbReference>
<dbReference type="Pfam" id="PF14099">
    <property type="entry name" value="Polysacc_lyase"/>
    <property type="match status" value="1"/>
</dbReference>
<dbReference type="NCBIfam" id="TIGR03382">
    <property type="entry name" value="GC_trans_RRR"/>
    <property type="match status" value="1"/>
</dbReference>
<dbReference type="PATRIC" id="fig|394096.3.peg.1084"/>
<dbReference type="AlphaFoldDB" id="A0A085WUE1"/>
<evidence type="ECO:0000256" key="1">
    <source>
        <dbReference type="SAM" id="MobiDB-lite"/>
    </source>
</evidence>
<dbReference type="InterPro" id="IPR025975">
    <property type="entry name" value="Polysacc_lyase"/>
</dbReference>
<proteinExistence type="predicted"/>
<keyword evidence="2" id="KW-0472">Membrane</keyword>
<organism evidence="4 5">
    <name type="scientific">Hyalangium minutum</name>
    <dbReference type="NCBI Taxonomy" id="394096"/>
    <lineage>
        <taxon>Bacteria</taxon>
        <taxon>Pseudomonadati</taxon>
        <taxon>Myxococcota</taxon>
        <taxon>Myxococcia</taxon>
        <taxon>Myxococcales</taxon>
        <taxon>Cystobacterineae</taxon>
        <taxon>Archangiaceae</taxon>
        <taxon>Hyalangium</taxon>
    </lineage>
</organism>
<dbReference type="STRING" id="394096.DB31_3434"/>
<evidence type="ECO:0000256" key="2">
    <source>
        <dbReference type="SAM" id="Phobius"/>
    </source>
</evidence>
<keyword evidence="2" id="KW-1133">Transmembrane helix</keyword>
<evidence type="ECO:0000256" key="3">
    <source>
        <dbReference type="SAM" id="SignalP"/>
    </source>
</evidence>
<gene>
    <name evidence="4" type="ORF">DB31_3434</name>
</gene>
<evidence type="ECO:0000313" key="4">
    <source>
        <dbReference type="EMBL" id="KFE71304.1"/>
    </source>
</evidence>
<accession>A0A085WUE1</accession>
<feature type="region of interest" description="Disordered" evidence="1">
    <location>
        <begin position="234"/>
        <end position="297"/>
    </location>
</feature>
<name>A0A085WUE1_9BACT</name>
<keyword evidence="2" id="KW-0812">Transmembrane</keyword>